<accession>A0ABR8QQW8</accession>
<evidence type="ECO:0000259" key="5">
    <source>
        <dbReference type="Pfam" id="PF09084"/>
    </source>
</evidence>
<dbReference type="NCBIfam" id="TIGR01728">
    <property type="entry name" value="SsuA_fam"/>
    <property type="match status" value="1"/>
</dbReference>
<comment type="subcellular location">
    <subcellularLocation>
        <location evidence="1">Periplasm</location>
    </subcellularLocation>
</comment>
<name>A0ABR8QQW8_9BACI</name>
<feature type="chain" id="PRO_5045479392" evidence="4">
    <location>
        <begin position="20"/>
        <end position="331"/>
    </location>
</feature>
<protein>
    <submittedName>
        <fullName evidence="6">Aliphatic sulfonate ABC transporter substrate-binding protein</fullName>
    </submittedName>
</protein>
<evidence type="ECO:0000256" key="2">
    <source>
        <dbReference type="ARBA" id="ARBA00022448"/>
    </source>
</evidence>
<dbReference type="PANTHER" id="PTHR30024:SF21">
    <property type="entry name" value="ABC TRANSPORTER SUBSTRATE-BINDING PROTEIN"/>
    <property type="match status" value="1"/>
</dbReference>
<keyword evidence="2" id="KW-0813">Transport</keyword>
<dbReference type="PROSITE" id="PS51257">
    <property type="entry name" value="PROKAR_LIPOPROTEIN"/>
    <property type="match status" value="1"/>
</dbReference>
<evidence type="ECO:0000256" key="3">
    <source>
        <dbReference type="ARBA" id="ARBA00022729"/>
    </source>
</evidence>
<dbReference type="SUPFAM" id="SSF53850">
    <property type="entry name" value="Periplasmic binding protein-like II"/>
    <property type="match status" value="1"/>
</dbReference>
<feature type="signal peptide" evidence="4">
    <location>
        <begin position="1"/>
        <end position="19"/>
    </location>
</feature>
<dbReference type="EMBL" id="JACSQT010000006">
    <property type="protein sequence ID" value="MBD7937903.1"/>
    <property type="molecule type" value="Genomic_DNA"/>
</dbReference>
<dbReference type="InterPro" id="IPR015168">
    <property type="entry name" value="SsuA/THI5"/>
</dbReference>
<keyword evidence="3 4" id="KW-0732">Signal</keyword>
<feature type="domain" description="SsuA/THI5-like" evidence="5">
    <location>
        <begin position="64"/>
        <end position="258"/>
    </location>
</feature>
<dbReference type="Gene3D" id="3.40.190.10">
    <property type="entry name" value="Periplasmic binding protein-like II"/>
    <property type="match status" value="2"/>
</dbReference>
<evidence type="ECO:0000313" key="7">
    <source>
        <dbReference type="Proteomes" id="UP000657931"/>
    </source>
</evidence>
<gene>
    <name evidence="6" type="ORF">H9655_12805</name>
</gene>
<dbReference type="InterPro" id="IPR010067">
    <property type="entry name" value="ABC_SsuA_sub-bd"/>
</dbReference>
<proteinExistence type="predicted"/>
<dbReference type="Pfam" id="PF09084">
    <property type="entry name" value="NMT1"/>
    <property type="match status" value="1"/>
</dbReference>
<dbReference type="RefSeq" id="WP_191814591.1">
    <property type="nucleotide sequence ID" value="NZ_JACSQT010000006.1"/>
</dbReference>
<dbReference type="PANTHER" id="PTHR30024">
    <property type="entry name" value="ALIPHATIC SULFONATES-BINDING PROTEIN-RELATED"/>
    <property type="match status" value="1"/>
</dbReference>
<organism evidence="6 7">
    <name type="scientific">Cytobacillus stercorigallinarum</name>
    <dbReference type="NCBI Taxonomy" id="2762240"/>
    <lineage>
        <taxon>Bacteria</taxon>
        <taxon>Bacillati</taxon>
        <taxon>Bacillota</taxon>
        <taxon>Bacilli</taxon>
        <taxon>Bacillales</taxon>
        <taxon>Bacillaceae</taxon>
        <taxon>Cytobacillus</taxon>
    </lineage>
</organism>
<evidence type="ECO:0000256" key="4">
    <source>
        <dbReference type="SAM" id="SignalP"/>
    </source>
</evidence>
<reference evidence="6 7" key="1">
    <citation type="submission" date="2020-08" db="EMBL/GenBank/DDBJ databases">
        <title>A Genomic Blueprint of the Chicken Gut Microbiome.</title>
        <authorList>
            <person name="Gilroy R."/>
            <person name="Ravi A."/>
            <person name="Getino M."/>
            <person name="Pursley I."/>
            <person name="Horton D.L."/>
            <person name="Alikhan N.-F."/>
            <person name="Baker D."/>
            <person name="Gharbi K."/>
            <person name="Hall N."/>
            <person name="Watson M."/>
            <person name="Adriaenssens E.M."/>
            <person name="Foster-Nyarko E."/>
            <person name="Jarju S."/>
            <person name="Secka A."/>
            <person name="Antonio M."/>
            <person name="Oren A."/>
            <person name="Chaudhuri R."/>
            <person name="La Ragione R.M."/>
            <person name="Hildebrand F."/>
            <person name="Pallen M.J."/>
        </authorList>
    </citation>
    <scope>NUCLEOTIDE SEQUENCE [LARGE SCALE GENOMIC DNA]</scope>
    <source>
        <strain evidence="6 7">Sa5YUA1</strain>
    </source>
</reference>
<sequence>MKKWFVFLIVVLSVGFISACGNSEASTDGGSGEERKPEKIVLDYAYYSPTSVILKKFGWAEEAFDEDKIDVEFVLSQGSNKALEFLNSSSVDFGSTAGAAALIAKANGAPIESVYIYSKPEWTALVAPEGSAIKSVGDLKGKKVAATIGTDPYIFLLRSLNEAGLTSADVEIVNLQHADGGTALTTGQVDAWAGLDPHMAKLELEAGTEFIYRNIDFNTYGTLNVRSEFAEKYPEQVKKVIELYEKARTWVLENPEEAAEILAEEAQITLDVAKKELERNDFNEPIPGEVQIEALNAAGKVLKEEGIIKSDDVGKVVDELINPDFSTEVIQ</sequence>
<keyword evidence="7" id="KW-1185">Reference proteome</keyword>
<comment type="caution">
    <text evidence="6">The sequence shown here is derived from an EMBL/GenBank/DDBJ whole genome shotgun (WGS) entry which is preliminary data.</text>
</comment>
<evidence type="ECO:0000313" key="6">
    <source>
        <dbReference type="EMBL" id="MBD7937903.1"/>
    </source>
</evidence>
<dbReference type="Proteomes" id="UP000657931">
    <property type="component" value="Unassembled WGS sequence"/>
</dbReference>
<evidence type="ECO:0000256" key="1">
    <source>
        <dbReference type="ARBA" id="ARBA00004418"/>
    </source>
</evidence>